<organism evidence="2 3">
    <name type="scientific">Candidatus Abyssobacteria bacterium SURF_17</name>
    <dbReference type="NCBI Taxonomy" id="2093361"/>
    <lineage>
        <taxon>Bacteria</taxon>
        <taxon>Pseudomonadati</taxon>
        <taxon>Candidatus Hydrogenedentota</taxon>
        <taxon>Candidatus Abyssobacteria</taxon>
    </lineage>
</organism>
<evidence type="ECO:0000313" key="3">
    <source>
        <dbReference type="Proteomes" id="UP000285961"/>
    </source>
</evidence>
<dbReference type="Gene3D" id="1.10.10.10">
    <property type="entry name" value="Winged helix-like DNA-binding domain superfamily/Winged helix DNA-binding domain"/>
    <property type="match status" value="1"/>
</dbReference>
<name>A0A419F503_9BACT</name>
<sequence length="100" mass="11695">MIREFLRGSIRVHVLYHASKEPIFGVAILKELRRHGYRLSPGTLYPLLHRMEKEGLLVSESRVVKGKVRKYYTATRRGVRALEHAREKIAELVKEVLEEE</sequence>
<dbReference type="PANTHER" id="PTHR33169">
    <property type="entry name" value="PADR-FAMILY TRANSCRIPTIONAL REGULATOR"/>
    <property type="match status" value="1"/>
</dbReference>
<dbReference type="PANTHER" id="PTHR33169:SF14">
    <property type="entry name" value="TRANSCRIPTIONAL REGULATOR RV3488"/>
    <property type="match status" value="1"/>
</dbReference>
<comment type="caution">
    <text evidence="2">The sequence shown here is derived from an EMBL/GenBank/DDBJ whole genome shotgun (WGS) entry which is preliminary data.</text>
</comment>
<dbReference type="InterPro" id="IPR036388">
    <property type="entry name" value="WH-like_DNA-bd_sf"/>
</dbReference>
<protein>
    <submittedName>
        <fullName evidence="2">PadR family transcriptional regulator</fullName>
    </submittedName>
</protein>
<dbReference type="Proteomes" id="UP000285961">
    <property type="component" value="Unassembled WGS sequence"/>
</dbReference>
<dbReference type="InterPro" id="IPR052509">
    <property type="entry name" value="Metal_resp_DNA-bind_regulator"/>
</dbReference>
<accession>A0A419F503</accession>
<feature type="domain" description="Transcription regulator PadR N-terminal" evidence="1">
    <location>
        <begin position="14"/>
        <end position="83"/>
    </location>
</feature>
<evidence type="ECO:0000313" key="2">
    <source>
        <dbReference type="EMBL" id="RJP73529.1"/>
    </source>
</evidence>
<dbReference type="SUPFAM" id="SSF46785">
    <property type="entry name" value="Winged helix' DNA-binding domain"/>
    <property type="match status" value="1"/>
</dbReference>
<evidence type="ECO:0000259" key="1">
    <source>
        <dbReference type="Pfam" id="PF03551"/>
    </source>
</evidence>
<gene>
    <name evidence="2" type="ORF">C4532_04245</name>
</gene>
<dbReference type="Pfam" id="PF03551">
    <property type="entry name" value="PadR"/>
    <property type="match status" value="1"/>
</dbReference>
<dbReference type="InterPro" id="IPR036390">
    <property type="entry name" value="WH_DNA-bd_sf"/>
</dbReference>
<proteinExistence type="predicted"/>
<dbReference type="InterPro" id="IPR005149">
    <property type="entry name" value="Tscrpt_reg_PadR_N"/>
</dbReference>
<dbReference type="EMBL" id="QZKI01000026">
    <property type="protein sequence ID" value="RJP73529.1"/>
    <property type="molecule type" value="Genomic_DNA"/>
</dbReference>
<reference evidence="2 3" key="1">
    <citation type="journal article" date="2017" name="ISME J.">
        <title>Energy and carbon metabolisms in a deep terrestrial subsurface fluid microbial community.</title>
        <authorList>
            <person name="Momper L."/>
            <person name="Jungbluth S.P."/>
            <person name="Lee M.D."/>
            <person name="Amend J.P."/>
        </authorList>
    </citation>
    <scope>NUCLEOTIDE SEQUENCE [LARGE SCALE GENOMIC DNA]</scope>
    <source>
        <strain evidence="2">SURF_17</strain>
    </source>
</reference>
<dbReference type="AlphaFoldDB" id="A0A419F503"/>